<dbReference type="Proteomes" id="UP000241085">
    <property type="component" value="Unassembled WGS sequence"/>
</dbReference>
<keyword evidence="2" id="KW-1185">Reference proteome</keyword>
<dbReference type="AlphaFoldDB" id="A0A2T4USD1"/>
<dbReference type="InterPro" id="IPR036388">
    <property type="entry name" value="WH-like_DNA-bd_sf"/>
</dbReference>
<accession>A0A2T4USD1</accession>
<organism evidence="1 2">
    <name type="scientific">Rathayibacter caricis DSM 15933</name>
    <dbReference type="NCBI Taxonomy" id="1328867"/>
    <lineage>
        <taxon>Bacteria</taxon>
        <taxon>Bacillati</taxon>
        <taxon>Actinomycetota</taxon>
        <taxon>Actinomycetes</taxon>
        <taxon>Micrococcales</taxon>
        <taxon>Microbacteriaceae</taxon>
        <taxon>Rathayibacter</taxon>
    </lineage>
</organism>
<name>A0A2T4USD1_9MICO</name>
<evidence type="ECO:0000313" key="1">
    <source>
        <dbReference type="EMBL" id="PTL72411.1"/>
    </source>
</evidence>
<dbReference type="InterPro" id="IPR013324">
    <property type="entry name" value="RNA_pol_sigma_r3/r4-like"/>
</dbReference>
<dbReference type="EMBL" id="PZPL01000001">
    <property type="protein sequence ID" value="PTL72411.1"/>
    <property type="molecule type" value="Genomic_DNA"/>
</dbReference>
<reference evidence="1 2" key="1">
    <citation type="submission" date="2018-03" db="EMBL/GenBank/DDBJ databases">
        <title>Bacteriophage NCPPB3778 and a type I-E CRISPR drive the evolution of the US Biological Select Agent, Rathayibacter toxicus.</title>
        <authorList>
            <person name="Davis E.W.II."/>
            <person name="Tabima J.F."/>
            <person name="Weisberg A.J."/>
            <person name="Dantas Lopes L."/>
            <person name="Wiseman M.S."/>
            <person name="Wiseman M.S."/>
            <person name="Pupko T."/>
            <person name="Belcher M.S."/>
            <person name="Sechler A.J."/>
            <person name="Tancos M.A."/>
            <person name="Schroeder B.K."/>
            <person name="Murray T.D."/>
            <person name="Luster D.G."/>
            <person name="Schneider W.L."/>
            <person name="Rogers E."/>
            <person name="Andreote F.D."/>
            <person name="Grunwald N.J."/>
            <person name="Putnam M.L."/>
            <person name="Chang J.H."/>
        </authorList>
    </citation>
    <scope>NUCLEOTIDE SEQUENCE [LARGE SCALE GENOMIC DNA]</scope>
    <source>
        <strain evidence="1 2">DSM 15933</strain>
    </source>
</reference>
<dbReference type="SUPFAM" id="SSF88659">
    <property type="entry name" value="Sigma3 and sigma4 domains of RNA polymerase sigma factors"/>
    <property type="match status" value="1"/>
</dbReference>
<sequence length="188" mass="20077">MRTTPDGWYRVEGETVNAYEGPVAAVGASQAQQQREMLVGRVLASRGSGLYAYAYRLTLSESAAGAALQNAAVTLRSGSPQVVDEASALELARTEIGRASLERGEQAVTVVAPARLRDEDLLRSGFHRRLHALPTLQRQCWLLRHTGRHDLDAIAGILGVTQEQVRSSLAAAACALVEGELAEAEGAE</sequence>
<evidence type="ECO:0000313" key="2">
    <source>
        <dbReference type="Proteomes" id="UP000241085"/>
    </source>
</evidence>
<comment type="caution">
    <text evidence="1">The sequence shown here is derived from an EMBL/GenBank/DDBJ whole genome shotgun (WGS) entry which is preliminary data.</text>
</comment>
<dbReference type="Gene3D" id="1.10.10.10">
    <property type="entry name" value="Winged helix-like DNA-binding domain superfamily/Winged helix DNA-binding domain"/>
    <property type="match status" value="1"/>
</dbReference>
<evidence type="ECO:0008006" key="3">
    <source>
        <dbReference type="Google" id="ProtNLM"/>
    </source>
</evidence>
<proteinExistence type="predicted"/>
<protein>
    <recommendedName>
        <fullName evidence="3">RNA polymerase sigma factor 70 region 4 type 2 domain-containing protein</fullName>
    </recommendedName>
</protein>
<gene>
    <name evidence="1" type="ORF">C1I63_05815</name>
</gene>